<evidence type="ECO:0000256" key="12">
    <source>
        <dbReference type="SAM" id="MobiDB-lite"/>
    </source>
</evidence>
<dbReference type="Pfam" id="PF00046">
    <property type="entry name" value="Homeodomain"/>
    <property type="match status" value="1"/>
</dbReference>
<organism evidence="15 16">
    <name type="scientific">Caerostris extrusa</name>
    <name type="common">Bark spider</name>
    <name type="synonym">Caerostris bankana</name>
    <dbReference type="NCBI Taxonomy" id="172846"/>
    <lineage>
        <taxon>Eukaryota</taxon>
        <taxon>Metazoa</taxon>
        <taxon>Ecdysozoa</taxon>
        <taxon>Arthropoda</taxon>
        <taxon>Chelicerata</taxon>
        <taxon>Arachnida</taxon>
        <taxon>Araneae</taxon>
        <taxon>Araneomorphae</taxon>
        <taxon>Entelegynae</taxon>
        <taxon>Araneoidea</taxon>
        <taxon>Araneidae</taxon>
        <taxon>Caerostris</taxon>
    </lineage>
</organism>
<keyword evidence="7 9" id="KW-0371">Homeobox</keyword>
<reference evidence="15 16" key="1">
    <citation type="submission" date="2021-06" db="EMBL/GenBank/DDBJ databases">
        <title>Caerostris extrusa draft genome.</title>
        <authorList>
            <person name="Kono N."/>
            <person name="Arakawa K."/>
        </authorList>
    </citation>
    <scope>NUCLEOTIDE SEQUENCE [LARGE SCALE GENOMIC DNA]</scope>
</reference>
<dbReference type="SMART" id="SM00132">
    <property type="entry name" value="LIM"/>
    <property type="match status" value="1"/>
</dbReference>
<dbReference type="PROSITE" id="PS50071">
    <property type="entry name" value="HOMEOBOX_2"/>
    <property type="match status" value="1"/>
</dbReference>
<dbReference type="InterPro" id="IPR009057">
    <property type="entry name" value="Homeodomain-like_sf"/>
</dbReference>
<accession>A0AAV4M8Z6</accession>
<keyword evidence="4 10" id="KW-0862">Zinc</keyword>
<feature type="DNA-binding region" description="Homeobox" evidence="9">
    <location>
        <begin position="146"/>
        <end position="205"/>
    </location>
</feature>
<dbReference type="SUPFAM" id="SSF46689">
    <property type="entry name" value="Homeodomain-like"/>
    <property type="match status" value="1"/>
</dbReference>
<dbReference type="GO" id="GO:0046872">
    <property type="term" value="F:metal ion binding"/>
    <property type="evidence" value="ECO:0007669"/>
    <property type="project" value="UniProtKB-KW"/>
</dbReference>
<feature type="compositionally biased region" description="Pro residues" evidence="12">
    <location>
        <begin position="80"/>
        <end position="91"/>
    </location>
</feature>
<evidence type="ECO:0000259" key="14">
    <source>
        <dbReference type="PROSITE" id="PS50071"/>
    </source>
</evidence>
<dbReference type="SUPFAM" id="SSF57716">
    <property type="entry name" value="Glucocorticoid receptor-like (DNA-binding domain)"/>
    <property type="match status" value="1"/>
</dbReference>
<keyword evidence="8 9" id="KW-0539">Nucleus</keyword>
<dbReference type="InterPro" id="IPR050453">
    <property type="entry name" value="LIM_Homeobox_TF"/>
</dbReference>
<dbReference type="PROSITE" id="PS00027">
    <property type="entry name" value="HOMEOBOX_1"/>
    <property type="match status" value="1"/>
</dbReference>
<evidence type="ECO:0000256" key="4">
    <source>
        <dbReference type="ARBA" id="ARBA00022833"/>
    </source>
</evidence>
<dbReference type="InterPro" id="IPR001356">
    <property type="entry name" value="HD"/>
</dbReference>
<evidence type="ECO:0000313" key="16">
    <source>
        <dbReference type="Proteomes" id="UP001054945"/>
    </source>
</evidence>
<comment type="subcellular location">
    <subcellularLocation>
        <location evidence="1 9 11">Nucleus</location>
    </subcellularLocation>
</comment>
<feature type="region of interest" description="Disordered" evidence="12">
    <location>
        <begin position="243"/>
        <end position="278"/>
    </location>
</feature>
<comment type="caution">
    <text evidence="15">The sequence shown here is derived from an EMBL/GenBank/DDBJ whole genome shotgun (WGS) entry which is preliminary data.</text>
</comment>
<feature type="domain" description="LIM zinc-binding" evidence="13">
    <location>
        <begin position="10"/>
        <end position="72"/>
    </location>
</feature>
<dbReference type="EMBL" id="BPLR01019388">
    <property type="protein sequence ID" value="GIX67304.1"/>
    <property type="molecule type" value="Genomic_DNA"/>
</dbReference>
<dbReference type="PANTHER" id="PTHR24208">
    <property type="entry name" value="LIM/HOMEOBOX PROTEIN LHX"/>
    <property type="match status" value="1"/>
</dbReference>
<feature type="domain" description="Homeobox" evidence="14">
    <location>
        <begin position="144"/>
        <end position="204"/>
    </location>
</feature>
<keyword evidence="6 9" id="KW-0238">DNA-binding</keyword>
<dbReference type="Gene3D" id="1.10.10.60">
    <property type="entry name" value="Homeodomain-like"/>
    <property type="match status" value="1"/>
</dbReference>
<evidence type="ECO:0000256" key="9">
    <source>
        <dbReference type="PROSITE-ProRule" id="PRU00108"/>
    </source>
</evidence>
<evidence type="ECO:0000256" key="8">
    <source>
        <dbReference type="ARBA" id="ARBA00023242"/>
    </source>
</evidence>
<keyword evidence="16" id="KW-1185">Reference proteome</keyword>
<name>A0AAV4M8Z6_CAEEX</name>
<feature type="compositionally biased region" description="Low complexity" evidence="12">
    <location>
        <begin position="243"/>
        <end position="256"/>
    </location>
</feature>
<dbReference type="InterPro" id="IPR001781">
    <property type="entry name" value="Znf_LIM"/>
</dbReference>
<dbReference type="GO" id="GO:0005634">
    <property type="term" value="C:nucleus"/>
    <property type="evidence" value="ECO:0007669"/>
    <property type="project" value="UniProtKB-SubCell"/>
</dbReference>
<dbReference type="PANTHER" id="PTHR24208:SF168">
    <property type="entry name" value="PROTEIN APTEROUS"/>
    <property type="match status" value="1"/>
</dbReference>
<feature type="compositionally biased region" description="Low complexity" evidence="12">
    <location>
        <begin position="204"/>
        <end position="213"/>
    </location>
</feature>
<dbReference type="Gene3D" id="2.10.110.10">
    <property type="entry name" value="Cysteine Rich Protein"/>
    <property type="match status" value="1"/>
</dbReference>
<keyword evidence="2 10" id="KW-0479">Metal-binding</keyword>
<feature type="region of interest" description="Disordered" evidence="12">
    <location>
        <begin position="202"/>
        <end position="231"/>
    </location>
</feature>
<dbReference type="PROSITE" id="PS50023">
    <property type="entry name" value="LIM_DOMAIN_2"/>
    <property type="match status" value="1"/>
</dbReference>
<evidence type="ECO:0000256" key="3">
    <source>
        <dbReference type="ARBA" id="ARBA00022737"/>
    </source>
</evidence>
<evidence type="ECO:0000256" key="5">
    <source>
        <dbReference type="ARBA" id="ARBA00023038"/>
    </source>
</evidence>
<evidence type="ECO:0000256" key="11">
    <source>
        <dbReference type="RuleBase" id="RU000682"/>
    </source>
</evidence>
<evidence type="ECO:0000256" key="2">
    <source>
        <dbReference type="ARBA" id="ARBA00022723"/>
    </source>
</evidence>
<evidence type="ECO:0000256" key="6">
    <source>
        <dbReference type="ARBA" id="ARBA00023125"/>
    </source>
</evidence>
<keyword evidence="5 10" id="KW-0440">LIM domain</keyword>
<dbReference type="GO" id="GO:0000977">
    <property type="term" value="F:RNA polymerase II transcription regulatory region sequence-specific DNA binding"/>
    <property type="evidence" value="ECO:0007669"/>
    <property type="project" value="TreeGrafter"/>
</dbReference>
<dbReference type="InterPro" id="IPR017970">
    <property type="entry name" value="Homeobox_CS"/>
</dbReference>
<feature type="compositionally biased region" description="Polar residues" evidence="12">
    <location>
        <begin position="264"/>
        <end position="278"/>
    </location>
</feature>
<proteinExistence type="predicted"/>
<dbReference type="Pfam" id="PF00412">
    <property type="entry name" value="LIM"/>
    <property type="match status" value="1"/>
</dbReference>
<keyword evidence="3" id="KW-0677">Repeat</keyword>
<gene>
    <name evidence="15" type="primary">lhx9</name>
    <name evidence="15" type="ORF">CEXT_72461</name>
</gene>
<dbReference type="GO" id="GO:0000981">
    <property type="term" value="F:DNA-binding transcription factor activity, RNA polymerase II-specific"/>
    <property type="evidence" value="ECO:0007669"/>
    <property type="project" value="InterPro"/>
</dbReference>
<feature type="region of interest" description="Disordered" evidence="12">
    <location>
        <begin position="80"/>
        <end position="146"/>
    </location>
</feature>
<evidence type="ECO:0000256" key="7">
    <source>
        <dbReference type="ARBA" id="ARBA00023155"/>
    </source>
</evidence>
<dbReference type="AlphaFoldDB" id="A0AAV4M8Z6"/>
<dbReference type="Proteomes" id="UP001054945">
    <property type="component" value="Unassembled WGS sequence"/>
</dbReference>
<protein>
    <submittedName>
        <fullName evidence="15">Uncharacterized protein</fullName>
    </submittedName>
</protein>
<sequence>MGTFRLVAVTNCSRCQGGIFAANMVMRVRDHVYHLQCFRCAWCNAPLESGDFFGLRDNLVYCQQHYDGAMAYEAPPLPLYGPPFEAPPPPQGRKGRPRKKKQAEQDMQKHVQGLSPIDPSGLSVHMGHLDGGARSPPPLSSSGQRMKRMRTSFKHHQLRAMKAFFNENQNPDAKELKKLASRTGLTKRVLQVWFQNARAKWRRNNNNNKQNPGQPGGMMGNEHSPNSQLHPMGLLGNELCSPDGVSSYSESSPVHSCGGVPSDGSLSTHVGQGQSMDFDSSNPLTPIINHHGHNPIHNGDPIMHMTSFQNLF</sequence>
<evidence type="ECO:0000256" key="1">
    <source>
        <dbReference type="ARBA" id="ARBA00004123"/>
    </source>
</evidence>
<evidence type="ECO:0000313" key="15">
    <source>
        <dbReference type="EMBL" id="GIX67304.1"/>
    </source>
</evidence>
<dbReference type="FunFam" id="1.10.10.60:FF:000027">
    <property type="entry name" value="LIM/homeobox protein Lhx9"/>
    <property type="match status" value="1"/>
</dbReference>
<evidence type="ECO:0000256" key="10">
    <source>
        <dbReference type="PROSITE-ProRule" id="PRU00125"/>
    </source>
</evidence>
<dbReference type="SMART" id="SM00389">
    <property type="entry name" value="HOX"/>
    <property type="match status" value="1"/>
</dbReference>
<evidence type="ECO:0000259" key="13">
    <source>
        <dbReference type="PROSITE" id="PS50023"/>
    </source>
</evidence>
<dbReference type="CDD" id="cd00086">
    <property type="entry name" value="homeodomain"/>
    <property type="match status" value="1"/>
</dbReference>
<dbReference type="GO" id="GO:0030182">
    <property type="term" value="P:neuron differentiation"/>
    <property type="evidence" value="ECO:0007669"/>
    <property type="project" value="TreeGrafter"/>
</dbReference>
<dbReference type="PROSITE" id="PS00478">
    <property type="entry name" value="LIM_DOMAIN_1"/>
    <property type="match status" value="1"/>
</dbReference>